<keyword evidence="3" id="KW-1185">Reference proteome</keyword>
<dbReference type="STRING" id="94208.A0A2S4KMI3"/>
<name>A0A2S4KMI3_9HYPO</name>
<dbReference type="PANTHER" id="PTHR35896:SF3">
    <property type="entry name" value="MAJOR FACILITATOR SUPERFAMILY TRANSPORTER"/>
    <property type="match status" value="1"/>
</dbReference>
<dbReference type="EMBL" id="PKSG01001061">
    <property type="protein sequence ID" value="POR31341.1"/>
    <property type="molecule type" value="Genomic_DNA"/>
</dbReference>
<dbReference type="InterPro" id="IPR053008">
    <property type="entry name" value="Phomopsin_biosynth_assoc"/>
</dbReference>
<evidence type="ECO:0000256" key="1">
    <source>
        <dbReference type="SAM" id="MobiDB-lite"/>
    </source>
</evidence>
<dbReference type="PANTHER" id="PTHR35896">
    <property type="entry name" value="IG-LIKE DOMAIN-CONTAINING PROTEIN"/>
    <property type="match status" value="1"/>
</dbReference>
<organism evidence="2 3">
    <name type="scientific">Tolypocladium paradoxum</name>
    <dbReference type="NCBI Taxonomy" id="94208"/>
    <lineage>
        <taxon>Eukaryota</taxon>
        <taxon>Fungi</taxon>
        <taxon>Dikarya</taxon>
        <taxon>Ascomycota</taxon>
        <taxon>Pezizomycotina</taxon>
        <taxon>Sordariomycetes</taxon>
        <taxon>Hypocreomycetidae</taxon>
        <taxon>Hypocreales</taxon>
        <taxon>Ophiocordycipitaceae</taxon>
        <taxon>Tolypocladium</taxon>
    </lineage>
</organism>
<sequence>MISSSTPFLSLEDRPESNMDIPEHETKGARRNESPHGRRLYTTAQITIFLLAAWGFVSLCLEATQQILTQPPLHAASNAPDPYHPETLEPGRNICDCGSTIAEALARNCSYDTMATAWLPPYCRDDELTAEFDRSGPGPNGAWSYFADKDGKIPLNKTEVSVLGETGGTFWASRDWHVVHCLFYWQKYWRMRDTGVVMEARFDKLSHVKHCSRLIRNPVPDHFFLVEVPVTMNSSEEAGE</sequence>
<feature type="region of interest" description="Disordered" evidence="1">
    <location>
        <begin position="1"/>
        <end position="36"/>
    </location>
</feature>
<dbReference type="OrthoDB" id="3501153at2759"/>
<protein>
    <submittedName>
        <fullName evidence="2">Uncharacterized protein</fullName>
    </submittedName>
</protein>
<dbReference type="AlphaFoldDB" id="A0A2S4KMI3"/>
<proteinExistence type="predicted"/>
<evidence type="ECO:0000313" key="3">
    <source>
        <dbReference type="Proteomes" id="UP000237481"/>
    </source>
</evidence>
<dbReference type="Proteomes" id="UP000237481">
    <property type="component" value="Unassembled WGS sequence"/>
</dbReference>
<evidence type="ECO:0000313" key="2">
    <source>
        <dbReference type="EMBL" id="POR31341.1"/>
    </source>
</evidence>
<accession>A0A2S4KMI3</accession>
<reference evidence="2 3" key="1">
    <citation type="submission" date="2018-01" db="EMBL/GenBank/DDBJ databases">
        <title>Harnessing the power of phylogenomics to disentangle the directionality and signatures of interkingdom host jumping in the parasitic fungal genus Tolypocladium.</title>
        <authorList>
            <person name="Quandt C.A."/>
            <person name="Patterson W."/>
            <person name="Spatafora J.W."/>
        </authorList>
    </citation>
    <scope>NUCLEOTIDE SEQUENCE [LARGE SCALE GENOMIC DNA]</scope>
    <source>
        <strain evidence="2 3">NRBC 100945</strain>
    </source>
</reference>
<gene>
    <name evidence="2" type="ORF">TPAR_08443</name>
</gene>
<comment type="caution">
    <text evidence="2">The sequence shown here is derived from an EMBL/GenBank/DDBJ whole genome shotgun (WGS) entry which is preliminary data.</text>
</comment>
<feature type="compositionally biased region" description="Basic and acidic residues" evidence="1">
    <location>
        <begin position="11"/>
        <end position="36"/>
    </location>
</feature>